<evidence type="ECO:0000256" key="6">
    <source>
        <dbReference type="ARBA" id="ARBA00022970"/>
    </source>
</evidence>
<evidence type="ECO:0000256" key="3">
    <source>
        <dbReference type="ARBA" id="ARBA00022741"/>
    </source>
</evidence>
<feature type="domain" description="ABC transporter" evidence="8">
    <location>
        <begin position="43"/>
        <end position="282"/>
    </location>
</feature>
<organism evidence="9 10">
    <name type="scientific">Ruminiclostridium sufflavum DSM 19573</name>
    <dbReference type="NCBI Taxonomy" id="1121337"/>
    <lineage>
        <taxon>Bacteria</taxon>
        <taxon>Bacillati</taxon>
        <taxon>Bacillota</taxon>
        <taxon>Clostridia</taxon>
        <taxon>Eubacteriales</taxon>
        <taxon>Oscillospiraceae</taxon>
        <taxon>Ruminiclostridium</taxon>
    </lineage>
</organism>
<evidence type="ECO:0000259" key="8">
    <source>
        <dbReference type="PROSITE" id="PS50893"/>
    </source>
</evidence>
<dbReference type="InterPro" id="IPR050086">
    <property type="entry name" value="MetN_ABC_transporter-like"/>
</dbReference>
<dbReference type="SUPFAM" id="SSF52540">
    <property type="entry name" value="P-loop containing nucleoside triphosphate hydrolases"/>
    <property type="match status" value="1"/>
</dbReference>
<dbReference type="PROSITE" id="PS50893">
    <property type="entry name" value="ABC_TRANSPORTER_2"/>
    <property type="match status" value="1"/>
</dbReference>
<dbReference type="GO" id="GO:0006865">
    <property type="term" value="P:amino acid transport"/>
    <property type="evidence" value="ECO:0007669"/>
    <property type="project" value="UniProtKB-KW"/>
</dbReference>
<keyword evidence="2" id="KW-1003">Cell membrane</keyword>
<dbReference type="GO" id="GO:0016887">
    <property type="term" value="F:ATP hydrolysis activity"/>
    <property type="evidence" value="ECO:0007669"/>
    <property type="project" value="InterPro"/>
</dbReference>
<keyword evidence="4 9" id="KW-0067">ATP-binding</keyword>
<accession>A0A318XNZ0</accession>
<dbReference type="InterPro" id="IPR027417">
    <property type="entry name" value="P-loop_NTPase"/>
</dbReference>
<dbReference type="PROSITE" id="PS00211">
    <property type="entry name" value="ABC_TRANSPORTER_1"/>
    <property type="match status" value="1"/>
</dbReference>
<evidence type="ECO:0000256" key="4">
    <source>
        <dbReference type="ARBA" id="ARBA00022840"/>
    </source>
</evidence>
<evidence type="ECO:0000313" key="9">
    <source>
        <dbReference type="EMBL" id="PYG88546.1"/>
    </source>
</evidence>
<keyword evidence="6" id="KW-0029">Amino-acid transport</keyword>
<gene>
    <name evidence="9" type="ORF">LY28_01396</name>
</gene>
<protein>
    <submittedName>
        <fullName evidence="9">D-methionine transport system ATP-binding protein</fullName>
    </submittedName>
</protein>
<dbReference type="PANTHER" id="PTHR43166">
    <property type="entry name" value="AMINO ACID IMPORT ATP-BINDING PROTEIN"/>
    <property type="match status" value="1"/>
</dbReference>
<keyword evidence="1" id="KW-0813">Transport</keyword>
<dbReference type="InterPro" id="IPR041701">
    <property type="entry name" value="MetN_ABC"/>
</dbReference>
<sequence>MLLTERRGYIDCMMLEKCCNNAARRKRTMSELDNSAEAEKPYIDIQNLTKSFTVKGERLEVLKGISLSICKGDVFGIIGLSGAGKSTLARCINRLETPDTGRVIIDGVDILSLSKSQLRRERQQIGMIFQTFNLFEAKTVYQNIAYPLAIRGVKKEKRDRRVREIAEVVGLQEKLSAYPAGLSGGQKQRIGIARALANNPDILLSDEATSALDPQTTLSILELLKDINKTMGLTILLITHELDVIKYTTRNMAVLEDGVISEAGRTGDIFANPNSATGKMFLKVYSELQESYVQGGGI</sequence>
<keyword evidence="7" id="KW-0472">Membrane</keyword>
<dbReference type="GO" id="GO:0005524">
    <property type="term" value="F:ATP binding"/>
    <property type="evidence" value="ECO:0007669"/>
    <property type="project" value="UniProtKB-KW"/>
</dbReference>
<dbReference type="AlphaFoldDB" id="A0A318XNZ0"/>
<dbReference type="PANTHER" id="PTHR43166:SF30">
    <property type="entry name" value="METHIONINE IMPORT ATP-BINDING PROTEIN METN"/>
    <property type="match status" value="1"/>
</dbReference>
<comment type="caution">
    <text evidence="9">The sequence shown here is derived from an EMBL/GenBank/DDBJ whole genome shotgun (WGS) entry which is preliminary data.</text>
</comment>
<keyword evidence="10" id="KW-1185">Reference proteome</keyword>
<dbReference type="InterPro" id="IPR003439">
    <property type="entry name" value="ABC_transporter-like_ATP-bd"/>
</dbReference>
<keyword evidence="5" id="KW-1278">Translocase</keyword>
<evidence type="ECO:0000313" key="10">
    <source>
        <dbReference type="Proteomes" id="UP000248132"/>
    </source>
</evidence>
<dbReference type="SMART" id="SM00382">
    <property type="entry name" value="AAA"/>
    <property type="match status" value="1"/>
</dbReference>
<keyword evidence="3" id="KW-0547">Nucleotide-binding</keyword>
<evidence type="ECO:0000256" key="7">
    <source>
        <dbReference type="ARBA" id="ARBA00023136"/>
    </source>
</evidence>
<dbReference type="CDD" id="cd03258">
    <property type="entry name" value="ABC_MetN_methionine_transporter"/>
    <property type="match status" value="1"/>
</dbReference>
<name>A0A318XNZ0_9FIRM</name>
<dbReference type="Pfam" id="PF00005">
    <property type="entry name" value="ABC_tran"/>
    <property type="match status" value="1"/>
</dbReference>
<dbReference type="InterPro" id="IPR003593">
    <property type="entry name" value="AAA+_ATPase"/>
</dbReference>
<proteinExistence type="predicted"/>
<evidence type="ECO:0000256" key="5">
    <source>
        <dbReference type="ARBA" id="ARBA00022967"/>
    </source>
</evidence>
<dbReference type="Proteomes" id="UP000248132">
    <property type="component" value="Unassembled WGS sequence"/>
</dbReference>
<dbReference type="InterPro" id="IPR017871">
    <property type="entry name" value="ABC_transporter-like_CS"/>
</dbReference>
<dbReference type="Gene3D" id="3.40.50.300">
    <property type="entry name" value="P-loop containing nucleotide triphosphate hydrolases"/>
    <property type="match status" value="1"/>
</dbReference>
<evidence type="ECO:0000256" key="2">
    <source>
        <dbReference type="ARBA" id="ARBA00022475"/>
    </source>
</evidence>
<reference evidence="9 10" key="1">
    <citation type="submission" date="2018-06" db="EMBL/GenBank/DDBJ databases">
        <title>Genomic Encyclopedia of Type Strains, Phase I: the one thousand microbial genomes (KMG-I) project.</title>
        <authorList>
            <person name="Kyrpides N."/>
        </authorList>
    </citation>
    <scope>NUCLEOTIDE SEQUENCE [LARGE SCALE GENOMIC DNA]</scope>
    <source>
        <strain evidence="9 10">DSM 19573</strain>
    </source>
</reference>
<dbReference type="EMBL" id="QKMR01000006">
    <property type="protein sequence ID" value="PYG88546.1"/>
    <property type="molecule type" value="Genomic_DNA"/>
</dbReference>
<evidence type="ECO:0000256" key="1">
    <source>
        <dbReference type="ARBA" id="ARBA00022448"/>
    </source>
</evidence>